<feature type="region of interest" description="Disordered" evidence="1">
    <location>
        <begin position="1"/>
        <end position="21"/>
    </location>
</feature>
<reference evidence="2 3" key="1">
    <citation type="submission" date="2017-11" db="EMBL/GenBank/DDBJ databases">
        <title>De-novo sequencing of pomegranate (Punica granatum L.) genome.</title>
        <authorList>
            <person name="Akparov Z."/>
            <person name="Amiraslanov A."/>
            <person name="Hajiyeva S."/>
            <person name="Abbasov M."/>
            <person name="Kaur K."/>
            <person name="Hamwieh A."/>
            <person name="Solovyev V."/>
            <person name="Salamov A."/>
            <person name="Braich B."/>
            <person name="Kosarev P."/>
            <person name="Mahmoud A."/>
            <person name="Hajiyev E."/>
            <person name="Babayeva S."/>
            <person name="Izzatullayeva V."/>
            <person name="Mammadov A."/>
            <person name="Mammadov A."/>
            <person name="Sharifova S."/>
            <person name="Ojaghi J."/>
            <person name="Eynullazada K."/>
            <person name="Bayramov B."/>
            <person name="Abdulazimova A."/>
            <person name="Shahmuradov I."/>
        </authorList>
    </citation>
    <scope>NUCLEOTIDE SEQUENCE [LARGE SCALE GENOMIC DNA]</scope>
    <source>
        <strain evidence="3">cv. AG2017</strain>
        <tissue evidence="2">Leaf</tissue>
    </source>
</reference>
<dbReference type="AlphaFoldDB" id="A0A2I0KEA8"/>
<dbReference type="EMBL" id="PGOL01000657">
    <property type="protein sequence ID" value="PKI66847.1"/>
    <property type="molecule type" value="Genomic_DNA"/>
</dbReference>
<feature type="compositionally biased region" description="Basic and acidic residues" evidence="1">
    <location>
        <begin position="12"/>
        <end position="21"/>
    </location>
</feature>
<proteinExistence type="predicted"/>
<evidence type="ECO:0000313" key="2">
    <source>
        <dbReference type="EMBL" id="PKI66847.1"/>
    </source>
</evidence>
<dbReference type="Proteomes" id="UP000233551">
    <property type="component" value="Unassembled WGS sequence"/>
</dbReference>
<evidence type="ECO:0000313" key="3">
    <source>
        <dbReference type="Proteomes" id="UP000233551"/>
    </source>
</evidence>
<gene>
    <name evidence="2" type="ORF">CRG98_012853</name>
</gene>
<protein>
    <submittedName>
        <fullName evidence="2">Uncharacterized protein</fullName>
    </submittedName>
</protein>
<sequence>MARLMASQQGRPEQEKRQGDRLLVKRELDIHQQPSKKEASSISETLAVAHPSLIPLATPTRSPQQGQLLLNNALFASTYVVPPTNRHVKSMCAILDHQT</sequence>
<accession>A0A2I0KEA8</accession>
<feature type="compositionally biased region" description="Polar residues" evidence="1">
    <location>
        <begin position="1"/>
        <end position="11"/>
    </location>
</feature>
<organism evidence="2 3">
    <name type="scientific">Punica granatum</name>
    <name type="common">Pomegranate</name>
    <dbReference type="NCBI Taxonomy" id="22663"/>
    <lineage>
        <taxon>Eukaryota</taxon>
        <taxon>Viridiplantae</taxon>
        <taxon>Streptophyta</taxon>
        <taxon>Embryophyta</taxon>
        <taxon>Tracheophyta</taxon>
        <taxon>Spermatophyta</taxon>
        <taxon>Magnoliopsida</taxon>
        <taxon>eudicotyledons</taxon>
        <taxon>Gunneridae</taxon>
        <taxon>Pentapetalae</taxon>
        <taxon>rosids</taxon>
        <taxon>malvids</taxon>
        <taxon>Myrtales</taxon>
        <taxon>Lythraceae</taxon>
        <taxon>Punica</taxon>
    </lineage>
</organism>
<keyword evidence="3" id="KW-1185">Reference proteome</keyword>
<name>A0A2I0KEA8_PUNGR</name>
<comment type="caution">
    <text evidence="2">The sequence shown here is derived from an EMBL/GenBank/DDBJ whole genome shotgun (WGS) entry which is preliminary data.</text>
</comment>
<evidence type="ECO:0000256" key="1">
    <source>
        <dbReference type="SAM" id="MobiDB-lite"/>
    </source>
</evidence>